<sequence>MARCNAEGNFLPSYRIFKGKRKPEFEDAWNKAATVRNSTSGFSTTGIYPYNPQEIPQHAFSISDGSSNDTDVASISGACDMPTPAVASTSRVTAERA</sequence>
<dbReference type="OrthoDB" id="6779830at2759"/>
<evidence type="ECO:0000313" key="3">
    <source>
        <dbReference type="Proteomes" id="UP000886998"/>
    </source>
</evidence>
<accession>A0A8X7CU85</accession>
<dbReference type="EMBL" id="BMAV01022686">
    <property type="protein sequence ID" value="GFY77842.1"/>
    <property type="molecule type" value="Genomic_DNA"/>
</dbReference>
<proteinExistence type="predicted"/>
<reference evidence="2" key="1">
    <citation type="submission" date="2020-08" db="EMBL/GenBank/DDBJ databases">
        <title>Multicomponent nature underlies the extraordinary mechanical properties of spider dragline silk.</title>
        <authorList>
            <person name="Kono N."/>
            <person name="Nakamura H."/>
            <person name="Mori M."/>
            <person name="Yoshida Y."/>
            <person name="Ohtoshi R."/>
            <person name="Malay A.D."/>
            <person name="Moran D.A.P."/>
            <person name="Tomita M."/>
            <person name="Numata K."/>
            <person name="Arakawa K."/>
        </authorList>
    </citation>
    <scope>NUCLEOTIDE SEQUENCE</scope>
</reference>
<dbReference type="AlphaFoldDB" id="A0A8X7CU85"/>
<feature type="compositionally biased region" description="Polar residues" evidence="1">
    <location>
        <begin position="63"/>
        <end position="73"/>
    </location>
</feature>
<feature type="compositionally biased region" description="Polar residues" evidence="1">
    <location>
        <begin position="86"/>
        <end position="97"/>
    </location>
</feature>
<evidence type="ECO:0000313" key="2">
    <source>
        <dbReference type="EMBL" id="GFY77842.1"/>
    </source>
</evidence>
<name>A0A8X7CU85_9ARAC</name>
<dbReference type="Proteomes" id="UP000886998">
    <property type="component" value="Unassembled WGS sequence"/>
</dbReference>
<protein>
    <submittedName>
        <fullName evidence="2">Uncharacterized protein</fullName>
    </submittedName>
</protein>
<comment type="caution">
    <text evidence="2">The sequence shown here is derived from an EMBL/GenBank/DDBJ whole genome shotgun (WGS) entry which is preliminary data.</text>
</comment>
<evidence type="ECO:0000256" key="1">
    <source>
        <dbReference type="SAM" id="MobiDB-lite"/>
    </source>
</evidence>
<gene>
    <name evidence="2" type="ORF">TNIN_468861</name>
</gene>
<keyword evidence="3" id="KW-1185">Reference proteome</keyword>
<organism evidence="2 3">
    <name type="scientific">Trichonephila inaurata madagascariensis</name>
    <dbReference type="NCBI Taxonomy" id="2747483"/>
    <lineage>
        <taxon>Eukaryota</taxon>
        <taxon>Metazoa</taxon>
        <taxon>Ecdysozoa</taxon>
        <taxon>Arthropoda</taxon>
        <taxon>Chelicerata</taxon>
        <taxon>Arachnida</taxon>
        <taxon>Araneae</taxon>
        <taxon>Araneomorphae</taxon>
        <taxon>Entelegynae</taxon>
        <taxon>Araneoidea</taxon>
        <taxon>Nephilidae</taxon>
        <taxon>Trichonephila</taxon>
        <taxon>Trichonephila inaurata</taxon>
    </lineage>
</organism>
<feature type="region of interest" description="Disordered" evidence="1">
    <location>
        <begin position="59"/>
        <end position="97"/>
    </location>
</feature>